<dbReference type="PROSITE" id="PS50965">
    <property type="entry name" value="NERD"/>
    <property type="match status" value="1"/>
</dbReference>
<feature type="domain" description="Protein kinase" evidence="2">
    <location>
        <begin position="498"/>
        <end position="750"/>
    </location>
</feature>
<evidence type="ECO:0000256" key="1">
    <source>
        <dbReference type="PROSITE-ProRule" id="PRU10141"/>
    </source>
</evidence>
<dbReference type="SUPFAM" id="SSF56112">
    <property type="entry name" value="Protein kinase-like (PK-like)"/>
    <property type="match status" value="2"/>
</dbReference>
<keyword evidence="1" id="KW-0067">ATP-binding</keyword>
<dbReference type="InterPro" id="IPR017441">
    <property type="entry name" value="Protein_kinase_ATP_BS"/>
</dbReference>
<dbReference type="Proteomes" id="UP000535491">
    <property type="component" value="Unassembled WGS sequence"/>
</dbReference>
<dbReference type="SMART" id="SM00220">
    <property type="entry name" value="S_TKc"/>
    <property type="match status" value="2"/>
</dbReference>
<keyword evidence="4" id="KW-0418">Kinase</keyword>
<dbReference type="NCBIfam" id="NF047741">
    <property type="entry name" value="antiphage_MADS6"/>
    <property type="match status" value="1"/>
</dbReference>
<proteinExistence type="predicted"/>
<dbReference type="RefSeq" id="WP_181754615.1">
    <property type="nucleotide sequence ID" value="NZ_JACEIQ010000029.1"/>
</dbReference>
<dbReference type="PROSITE" id="PS50011">
    <property type="entry name" value="PROTEIN_KINASE_DOM"/>
    <property type="match status" value="2"/>
</dbReference>
<keyword evidence="4" id="KW-0808">Transferase</keyword>
<evidence type="ECO:0000259" key="3">
    <source>
        <dbReference type="PROSITE" id="PS50965"/>
    </source>
</evidence>
<dbReference type="InterPro" id="IPR011009">
    <property type="entry name" value="Kinase-like_dom_sf"/>
</dbReference>
<evidence type="ECO:0000313" key="5">
    <source>
        <dbReference type="Proteomes" id="UP000535491"/>
    </source>
</evidence>
<dbReference type="GO" id="GO:0004674">
    <property type="term" value="F:protein serine/threonine kinase activity"/>
    <property type="evidence" value="ECO:0007669"/>
    <property type="project" value="UniProtKB-KW"/>
</dbReference>
<reference evidence="4 5" key="1">
    <citation type="submission" date="2020-07" db="EMBL/GenBank/DDBJ databases">
        <authorList>
            <person name="Feng H."/>
        </authorList>
    </citation>
    <scope>NUCLEOTIDE SEQUENCE [LARGE SCALE GENOMIC DNA]</scope>
    <source>
        <strain evidence="5">s-10</strain>
    </source>
</reference>
<evidence type="ECO:0000313" key="4">
    <source>
        <dbReference type="EMBL" id="MBA4496309.1"/>
    </source>
</evidence>
<gene>
    <name evidence="4" type="ORF">H1191_18765</name>
</gene>
<dbReference type="PROSITE" id="PS00107">
    <property type="entry name" value="PROTEIN_KINASE_ATP"/>
    <property type="match status" value="1"/>
</dbReference>
<dbReference type="InterPro" id="IPR000719">
    <property type="entry name" value="Prot_kinase_dom"/>
</dbReference>
<dbReference type="Gene3D" id="1.10.510.10">
    <property type="entry name" value="Transferase(Phosphotransferase) domain 1"/>
    <property type="match status" value="2"/>
</dbReference>
<comment type="caution">
    <text evidence="4">The sequence shown here is derived from an EMBL/GenBank/DDBJ whole genome shotgun (WGS) entry which is preliminary data.</text>
</comment>
<dbReference type="CDD" id="cd14014">
    <property type="entry name" value="STKc_PknB_like"/>
    <property type="match status" value="2"/>
</dbReference>
<dbReference type="GO" id="GO:0005524">
    <property type="term" value="F:ATP binding"/>
    <property type="evidence" value="ECO:0007669"/>
    <property type="project" value="UniProtKB-UniRule"/>
</dbReference>
<keyword evidence="5" id="KW-1185">Reference proteome</keyword>
<dbReference type="Pfam" id="PF00069">
    <property type="entry name" value="Pkinase"/>
    <property type="match status" value="2"/>
</dbReference>
<sequence length="1376" mass="157702">MAKVISIGQPANDSERKAIAYLRDHLPKDWSIYHNFELRQGQEVFEIDLAILAPHALYLVDVKGTQGLIDVYGSKWYPEGRQPYHSPLAKLRQHARIMSTIIRESNPGKTELRKAHVQATVLLTADTARINDPSGIDGPDVIHLKHCLKYFRDTSRIPEHRLKDIRSLHRMIYSAIQGKANPRSSAQCFGNWQVEERLGGNNYFTEYRAKHSLLGKSSGMVRLRVYQTDPYQEEEDWKEEFKKLSTAYQAVALLPTHPNILGVKDLFLTEEKDRVVIVTEDVNGQALRQHIRKTNLALTFDQKLQVMRDVLSALDHAHQYGVIHRNLTPDAVLVTRGGQSRLTDFDFARIGSRTSTIALQIEDHLDHAYQAPECYKDPTQVSVASDLYAAGVIFYELLVGEHPFKNIDHLLDLNSKFPNKPSSLKPDLPKEIDGWLQKFCEFDPTDRYTSADTARKLLDQIILPEVKSNNSAGHRQTVQPLPDDFNNLPQDFILANRFRIQEKLGSGGFGVAYKVFDSYADVVRVIKIVTKDRHSVFERIRREYLTLTHIPEHPYVVRVFWADRFNDSKQTPYIVFEYVEGLDVSDLIDAEVLSVEDTVQMIRQAAEGLAHIHKHGVYHQDIKPSNLLWTDKGVRIIDFNVAVSEREEGQIGGGTRRYLPPDYNFSIEATVEDRIDRDLYALGITFYECLTGHYPFDEPTPPLRKPPKDPKQFKGCADLSSALIRVLMKMIAPERKDRYSYAEALLHDFNEVKRYRSILATSEIYEGSKAAGQLSLTSNQPNFNPFVSHLLTLYSQSQVSNSGTRGLDEIGKETYVTTYLDERLQPALLKGELRLVIISGNAGDGKTAFIQQFETWVESKGAQMQRGANGAVFQLKGHTFISNYDGSQDEGDVQNDEVLQKFFAPFRGKDASSWPVNQTRIIAINEGRLVDFFLEHEEEYPLIAQYIQKGLAGREPQEGIAVINLNLRSVVAKPDNNGDSILERLILSMTQKKYWEACTNCDIKDKCYAFHNASTFQDPKVGPKVLERLKMLYTITHLRGRLHMTMRDVRSALAYMLVGTKDCNGIHQLYQTNGEENIKRILESFYFNSWLGGSEVSADRLITHLREIDIAQVSNPALDRELGFLNPETKKMSRFHFSQRPRYDEELIDTLFQNLPRDYTSKNRKQLVTKHREYLAYMRRKHFFERRDSGWKDMLPYTSVQEFLKLISEPDDISKVEVTTILQAINRGEGLSNTEQLGNQLALRVRKVEHGTIHSYRLFDGMNFSLTTEKSIHSNPYVESLPQHLFLQYDSGNGHKVALKINLDVFEMLMRLNKGYRPSVEEEEGFYISLNVFKNILSAAPYREVLLTENGYDFFRMIRDEKGVLYLDKVGKEEAR</sequence>
<organism evidence="4 5">
    <name type="scientific">Paenactinomyces guangxiensis</name>
    <dbReference type="NCBI Taxonomy" id="1490290"/>
    <lineage>
        <taxon>Bacteria</taxon>
        <taxon>Bacillati</taxon>
        <taxon>Bacillota</taxon>
        <taxon>Bacilli</taxon>
        <taxon>Bacillales</taxon>
        <taxon>Thermoactinomycetaceae</taxon>
        <taxon>Paenactinomyces</taxon>
    </lineage>
</organism>
<feature type="binding site" evidence="1">
    <location>
        <position position="527"/>
    </location>
    <ligand>
        <name>ATP</name>
        <dbReference type="ChEBI" id="CHEBI:30616"/>
    </ligand>
</feature>
<dbReference type="EMBL" id="JACEIQ010000029">
    <property type="protein sequence ID" value="MBA4496309.1"/>
    <property type="molecule type" value="Genomic_DNA"/>
</dbReference>
<dbReference type="PANTHER" id="PTHR44167:SF24">
    <property type="entry name" value="SERINE_THREONINE-PROTEIN KINASE CHK2"/>
    <property type="match status" value="1"/>
</dbReference>
<dbReference type="Pfam" id="PF08378">
    <property type="entry name" value="NERD"/>
    <property type="match status" value="1"/>
</dbReference>
<feature type="domain" description="NERD" evidence="3">
    <location>
        <begin position="10"/>
        <end position="121"/>
    </location>
</feature>
<protein>
    <submittedName>
        <fullName evidence="4">Protein kinase</fullName>
    </submittedName>
</protein>
<name>A0A7W2AAK8_9BACL</name>
<feature type="domain" description="Protein kinase" evidence="2">
    <location>
        <begin position="192"/>
        <end position="463"/>
    </location>
</feature>
<dbReference type="InterPro" id="IPR011528">
    <property type="entry name" value="NERD"/>
</dbReference>
<evidence type="ECO:0000259" key="2">
    <source>
        <dbReference type="PROSITE" id="PS50011"/>
    </source>
</evidence>
<keyword evidence="1" id="KW-0547">Nucleotide-binding</keyword>
<accession>A0A7W2AAK8</accession>
<dbReference type="PANTHER" id="PTHR44167">
    <property type="entry name" value="OVARIAN-SPECIFIC SERINE/THREONINE-PROTEIN KINASE LOK-RELATED"/>
    <property type="match status" value="1"/>
</dbReference>